<evidence type="ECO:0000256" key="1">
    <source>
        <dbReference type="SAM" id="MobiDB-lite"/>
    </source>
</evidence>
<organism evidence="2 3">
    <name type="scientific">Nocardioides aurantiacus</name>
    <dbReference type="NCBI Taxonomy" id="86796"/>
    <lineage>
        <taxon>Bacteria</taxon>
        <taxon>Bacillati</taxon>
        <taxon>Actinomycetota</taxon>
        <taxon>Actinomycetes</taxon>
        <taxon>Propionibacteriales</taxon>
        <taxon>Nocardioidaceae</taxon>
        <taxon>Nocardioides</taxon>
    </lineage>
</organism>
<accession>A0A3N2CU51</accession>
<gene>
    <name evidence="2" type="ORF">EDD33_1919</name>
</gene>
<evidence type="ECO:0000313" key="3">
    <source>
        <dbReference type="Proteomes" id="UP000281738"/>
    </source>
</evidence>
<proteinExistence type="predicted"/>
<dbReference type="OrthoDB" id="3759182at2"/>
<name>A0A3N2CU51_9ACTN</name>
<dbReference type="Proteomes" id="UP000281738">
    <property type="component" value="Unassembled WGS sequence"/>
</dbReference>
<dbReference type="EMBL" id="RKHO01000001">
    <property type="protein sequence ID" value="ROR91059.1"/>
    <property type="molecule type" value="Genomic_DNA"/>
</dbReference>
<evidence type="ECO:0000313" key="2">
    <source>
        <dbReference type="EMBL" id="ROR91059.1"/>
    </source>
</evidence>
<protein>
    <submittedName>
        <fullName evidence="2">Uncharacterized protein</fullName>
    </submittedName>
</protein>
<dbReference type="AlphaFoldDB" id="A0A3N2CU51"/>
<feature type="region of interest" description="Disordered" evidence="1">
    <location>
        <begin position="405"/>
        <end position="432"/>
    </location>
</feature>
<sequence length="432" mass="47108">MTYGENAGAIHDELVALLRHHRVQQRIGGRGTYSVPESTTREQREQLGRVIRRYRHAVLVWCSQALHATGDKTRPARAPSRRTPEEQLGCLLGEVVRAGPGDLRLVELLATPHEFELVTRWQSAARAAALGEHDFPAGVNRGRLSEAENRTVVRDAAQVVRALAVLDTRYALIPGWKAMAHHNQLARVASEVADTLRTSREARGVDRLGHRKRAERLLPGGERGVALALLAQHNLILELTQLPTALNLRRVMRLQALASQDAGRLAGASEPDLAAAFLERSAVYRQLLSDCRNLAGTLGAGEGAVMEGHRVLAALDAAEPATGPQAGRLDALRRLFSATDARISVLIEAGMTNRDYFVGVTVPRLGTTQVAGVRQARVRYMPADTQPRNTILPLVRERLRPPAAVGTDATSGFDRSELGQVLSLQPRPGPHR</sequence>
<dbReference type="RefSeq" id="WP_123390402.1">
    <property type="nucleotide sequence ID" value="NZ_RKHO01000001.1"/>
</dbReference>
<comment type="caution">
    <text evidence="2">The sequence shown here is derived from an EMBL/GenBank/DDBJ whole genome shotgun (WGS) entry which is preliminary data.</text>
</comment>
<reference evidence="2 3" key="1">
    <citation type="submission" date="2018-11" db="EMBL/GenBank/DDBJ databases">
        <title>Sequencing the genomes of 1000 actinobacteria strains.</title>
        <authorList>
            <person name="Klenk H.-P."/>
        </authorList>
    </citation>
    <scope>NUCLEOTIDE SEQUENCE [LARGE SCALE GENOMIC DNA]</scope>
    <source>
        <strain evidence="2 3">DSM 12652</strain>
    </source>
</reference>
<keyword evidence="3" id="KW-1185">Reference proteome</keyword>